<dbReference type="OrthoDB" id="9989144at2759"/>
<evidence type="ECO:0000256" key="1">
    <source>
        <dbReference type="ARBA" id="ARBA00022516"/>
    </source>
</evidence>
<gene>
    <name evidence="8" type="primary">ERG27</name>
    <name evidence="8" type="ORF">LCER1_G008330</name>
</gene>
<dbReference type="InterPro" id="IPR051593">
    <property type="entry name" value="Ergosterol_Biosynth_ERG27"/>
</dbReference>
<dbReference type="EMBL" id="QGMG01001441">
    <property type="protein sequence ID" value="TVY47979.1"/>
    <property type="molecule type" value="Genomic_DNA"/>
</dbReference>
<dbReference type="GO" id="GO:0005811">
    <property type="term" value="C:lipid droplet"/>
    <property type="evidence" value="ECO:0007669"/>
    <property type="project" value="TreeGrafter"/>
</dbReference>
<evidence type="ECO:0000256" key="2">
    <source>
        <dbReference type="ARBA" id="ARBA00022857"/>
    </source>
</evidence>
<keyword evidence="9" id="KW-1185">Reference proteome</keyword>
<evidence type="ECO:0000256" key="5">
    <source>
        <dbReference type="ARBA" id="ARBA00023098"/>
    </source>
</evidence>
<dbReference type="GO" id="GO:0005789">
    <property type="term" value="C:endoplasmic reticulum membrane"/>
    <property type="evidence" value="ECO:0007669"/>
    <property type="project" value="TreeGrafter"/>
</dbReference>
<dbReference type="Gene3D" id="3.40.50.720">
    <property type="entry name" value="NAD(P)-binding Rossmann-like Domain"/>
    <property type="match status" value="1"/>
</dbReference>
<dbReference type="GO" id="GO:0000253">
    <property type="term" value="F:3-beta-hydroxysteroid 3-dehydrogenase (NADP+) activity"/>
    <property type="evidence" value="ECO:0007669"/>
    <property type="project" value="TreeGrafter"/>
</dbReference>
<feature type="region of interest" description="Disordered" evidence="7">
    <location>
        <begin position="245"/>
        <end position="264"/>
    </location>
</feature>
<dbReference type="InterPro" id="IPR036291">
    <property type="entry name" value="NAD(P)-bd_dom_sf"/>
</dbReference>
<protein>
    <submittedName>
        <fullName evidence="8">3-keto-steroid reductase</fullName>
    </submittedName>
</protein>
<proteinExistence type="inferred from homology"/>
<reference evidence="8 9" key="1">
    <citation type="submission" date="2018-05" db="EMBL/GenBank/DDBJ databases">
        <title>Whole genome sequencing for identification of molecular markers to develop diagnostic detection tools for the regulated plant pathogen Lachnellula willkommii.</title>
        <authorList>
            <person name="Giroux E."/>
            <person name="Bilodeau G."/>
        </authorList>
    </citation>
    <scope>NUCLEOTIDE SEQUENCE [LARGE SCALE GENOMIC DNA]</scope>
    <source>
        <strain evidence="8 9">CBS 625.97</strain>
    </source>
</reference>
<evidence type="ECO:0000256" key="6">
    <source>
        <dbReference type="ARBA" id="ARBA00023593"/>
    </source>
</evidence>
<evidence type="ECO:0000256" key="4">
    <source>
        <dbReference type="ARBA" id="ARBA00023002"/>
    </source>
</evidence>
<accession>A0A7D8UKT6</accession>
<name>A0A7D8UKT6_9HELO</name>
<keyword evidence="5" id="KW-0443">Lipid metabolism</keyword>
<dbReference type="PANTHER" id="PTHR43647:SF1">
    <property type="entry name" value="3-KETO-STEROID REDUCTASE ERG27"/>
    <property type="match status" value="1"/>
</dbReference>
<keyword evidence="3" id="KW-0752">Steroid biosynthesis</keyword>
<evidence type="ECO:0000313" key="9">
    <source>
        <dbReference type="Proteomes" id="UP000481288"/>
    </source>
</evidence>
<comment type="similarity">
    <text evidence="6">Belongs to the short-chain dehydrogenases/reductases (SDR) family. ERG27 subfamily.</text>
</comment>
<comment type="caution">
    <text evidence="8">The sequence shown here is derived from an EMBL/GenBank/DDBJ whole genome shotgun (WGS) entry which is preliminary data.</text>
</comment>
<organism evidence="8 9">
    <name type="scientific">Lachnellula cervina</name>
    <dbReference type="NCBI Taxonomy" id="1316786"/>
    <lineage>
        <taxon>Eukaryota</taxon>
        <taxon>Fungi</taxon>
        <taxon>Dikarya</taxon>
        <taxon>Ascomycota</taxon>
        <taxon>Pezizomycotina</taxon>
        <taxon>Leotiomycetes</taxon>
        <taxon>Helotiales</taxon>
        <taxon>Lachnaceae</taxon>
        <taxon>Lachnellula</taxon>
    </lineage>
</organism>
<evidence type="ECO:0000313" key="8">
    <source>
        <dbReference type="EMBL" id="TVY47979.1"/>
    </source>
</evidence>
<keyword evidence="2" id="KW-0521">NADP</keyword>
<dbReference type="AlphaFoldDB" id="A0A7D8UKT6"/>
<dbReference type="GO" id="GO:0006696">
    <property type="term" value="P:ergosterol biosynthetic process"/>
    <property type="evidence" value="ECO:0007669"/>
    <property type="project" value="TreeGrafter"/>
</dbReference>
<dbReference type="PANTHER" id="PTHR43647">
    <property type="entry name" value="DEHYDROGENASE"/>
    <property type="match status" value="1"/>
</dbReference>
<sequence length="541" mass="59749">MGLPPWETSDSQLFALITGANSGLGFAIASRLIDEFLTSPSTSPNKHLILVLCTRTPIKTRYTISRLRAHLKKLAEYSPFASNLREKAKAQGTEYRWEHVVQRVHFLGVEADLCNLRSVYALADRLVNGTVGSPDATTFDGLRLPHGSPGTQSFSDNATQDPWALSQERGSEGAQRSWGWGLSGLRLPRLDVVILSAGMGGWVGVDWLPAVRDVLFDTVEAVTWPKFKLPNIGAVVRSQSSFEAKNSAEGEKQPLLSNQERPDEPPLGEVFCSNVFGHYILAHELMPLLSRPASASSHVGGKIIWVSSVEALSEHLNIDDIQGLESLTPYEDTKRLIDVLSITSSLTSTQRITASFFDSSNTVTESRSNNHSVGVEELPSAKPKMYLTHPGIFASEIMPLNVFLVWIYKFVFLFVRWLGSPWHAIEPYKAAVAPVWLALTDIDKLEAMESEGAQKAKWGSATDRGGEERVMKTEVAGWGWDGTIESGDDIARRKGRKRGVVDLTKEAREDFEVLGIKCWSQMEDLRKKWEGILGVGSSKNV</sequence>
<keyword evidence="1" id="KW-0444">Lipid biosynthesis</keyword>
<dbReference type="Proteomes" id="UP000481288">
    <property type="component" value="Unassembled WGS sequence"/>
</dbReference>
<evidence type="ECO:0000256" key="3">
    <source>
        <dbReference type="ARBA" id="ARBA00022955"/>
    </source>
</evidence>
<dbReference type="SUPFAM" id="SSF51735">
    <property type="entry name" value="NAD(P)-binding Rossmann-fold domains"/>
    <property type="match status" value="2"/>
</dbReference>
<dbReference type="GO" id="GO:0005741">
    <property type="term" value="C:mitochondrial outer membrane"/>
    <property type="evidence" value="ECO:0007669"/>
    <property type="project" value="TreeGrafter"/>
</dbReference>
<evidence type="ECO:0000256" key="7">
    <source>
        <dbReference type="SAM" id="MobiDB-lite"/>
    </source>
</evidence>
<keyword evidence="4" id="KW-0560">Oxidoreductase</keyword>